<dbReference type="PANTHER" id="PTHR43261:SF6">
    <property type="entry name" value="ELONGATION FACTOR G-LIKE PROTEIN"/>
    <property type="match status" value="1"/>
</dbReference>
<name>A0ABQ0JHN6_9VIBR</name>
<evidence type="ECO:0000313" key="5">
    <source>
        <dbReference type="Proteomes" id="UP000029223"/>
    </source>
</evidence>
<accession>A0ABQ0JHN6</accession>
<dbReference type="Pfam" id="PF00009">
    <property type="entry name" value="GTP_EFTU"/>
    <property type="match status" value="1"/>
</dbReference>
<reference evidence="5" key="1">
    <citation type="submission" date="2014-09" db="EMBL/GenBank/DDBJ databases">
        <title>Vibrio variabilis JCM 19239. (C206) whole genome shotgun sequence.</title>
        <authorList>
            <person name="Sawabe T."/>
            <person name="Meirelles P."/>
            <person name="Nakanishi M."/>
            <person name="Sayaka M."/>
            <person name="Hattori M."/>
            <person name="Ohkuma M."/>
        </authorList>
    </citation>
    <scope>NUCLEOTIDE SEQUENCE [LARGE SCALE GENOMIC DNA]</scope>
    <source>
        <strain evidence="5">JCM 19239</strain>
    </source>
</reference>
<proteinExistence type="predicted"/>
<evidence type="ECO:0000256" key="2">
    <source>
        <dbReference type="ARBA" id="ARBA00023134"/>
    </source>
</evidence>
<keyword evidence="4" id="KW-0251">Elongation factor</keyword>
<dbReference type="SUPFAM" id="SSF52540">
    <property type="entry name" value="P-loop containing nucleoside triphosphate hydrolases"/>
    <property type="match status" value="1"/>
</dbReference>
<dbReference type="Gene3D" id="3.40.50.300">
    <property type="entry name" value="P-loop containing nucleotide triphosphate hydrolases"/>
    <property type="match status" value="1"/>
</dbReference>
<keyword evidence="4" id="KW-0648">Protein biosynthesis</keyword>
<organism evidence="4 5">
    <name type="scientific">Vibrio variabilis</name>
    <dbReference type="NCBI Taxonomy" id="990271"/>
    <lineage>
        <taxon>Bacteria</taxon>
        <taxon>Pseudomonadati</taxon>
        <taxon>Pseudomonadota</taxon>
        <taxon>Gammaproteobacteria</taxon>
        <taxon>Vibrionales</taxon>
        <taxon>Vibrionaceae</taxon>
        <taxon>Vibrio</taxon>
    </lineage>
</organism>
<feature type="domain" description="Tr-type G" evidence="3">
    <location>
        <begin position="5"/>
        <end position="83"/>
    </location>
</feature>
<dbReference type="GO" id="GO:0003746">
    <property type="term" value="F:translation elongation factor activity"/>
    <property type="evidence" value="ECO:0007669"/>
    <property type="project" value="UniProtKB-KW"/>
</dbReference>
<keyword evidence="2" id="KW-0342">GTP-binding</keyword>
<protein>
    <submittedName>
        <fullName evidence="4">Translation elongation factor G-related protein</fullName>
    </submittedName>
</protein>
<evidence type="ECO:0000313" key="4">
    <source>
        <dbReference type="EMBL" id="GAL28270.1"/>
    </source>
</evidence>
<dbReference type="InterPro" id="IPR000795">
    <property type="entry name" value="T_Tr_GTP-bd_dom"/>
</dbReference>
<sequence length="127" mass="14455">MSQHEIRNIAFVGQTGTGKTSLIERLLYESHAINNLGHVEDGDTITDFDDQSIHYQHSVEATPVTLSWHKHQMNIIDTPGQAELLGRTLSIFLRLKRQHWCSMQGLQSTKCRNACSSLPSNRKNARW</sequence>
<dbReference type="PANTHER" id="PTHR43261">
    <property type="entry name" value="TRANSLATION ELONGATION FACTOR G-RELATED"/>
    <property type="match status" value="1"/>
</dbReference>
<comment type="caution">
    <text evidence="4">The sequence shown here is derived from an EMBL/GenBank/DDBJ whole genome shotgun (WGS) entry which is preliminary data.</text>
</comment>
<dbReference type="EMBL" id="BBMS01000040">
    <property type="protein sequence ID" value="GAL28270.1"/>
    <property type="molecule type" value="Genomic_DNA"/>
</dbReference>
<keyword evidence="1" id="KW-0547">Nucleotide-binding</keyword>
<keyword evidence="5" id="KW-1185">Reference proteome</keyword>
<dbReference type="InterPro" id="IPR027417">
    <property type="entry name" value="P-loop_NTPase"/>
</dbReference>
<dbReference type="Proteomes" id="UP000029223">
    <property type="component" value="Unassembled WGS sequence"/>
</dbReference>
<evidence type="ECO:0000256" key="1">
    <source>
        <dbReference type="ARBA" id="ARBA00022741"/>
    </source>
</evidence>
<evidence type="ECO:0000259" key="3">
    <source>
        <dbReference type="Pfam" id="PF00009"/>
    </source>
</evidence>
<gene>
    <name evidence="4" type="ORF">JCM19239_4435</name>
</gene>